<organism evidence="2 3">
    <name type="scientific">Asticcacaulis excentricus</name>
    <dbReference type="NCBI Taxonomy" id="78587"/>
    <lineage>
        <taxon>Bacteria</taxon>
        <taxon>Pseudomonadati</taxon>
        <taxon>Pseudomonadota</taxon>
        <taxon>Alphaproteobacteria</taxon>
        <taxon>Caulobacterales</taxon>
        <taxon>Caulobacteraceae</taxon>
        <taxon>Asticcacaulis</taxon>
    </lineage>
</organism>
<sequence length="317" mass="33860">MFKSVCLAALILSAPVAFAQDTISEGTPVKDGDEWVTDVVVTARLPGPALWRVRKGDSEVYVLGAMPVMTKRIPWDSKRVERVIGLSNVLLTAPEAKGGLIGGARLLMDRRLPLGKKLDEVLPADLSKRFYTLADAYGLDREKYKKLSPIWAAATLREDVYDKAGIATRDPEKTLLRFAKAQKLKARPSGSFSVAKTLGRIDDFSAQQQAHCVAATLDEIDFAVKNARAATEAWAIGDLKAVQRLSPDSALLACLEGAPSTKAMLGQSVEQTVSAINTALGTPGKSLIVLPLSALLTPGGALQQLEQQGATVTTPAL</sequence>
<dbReference type="CDD" id="cd14788">
    <property type="entry name" value="GumN"/>
    <property type="match status" value="1"/>
</dbReference>
<reference evidence="3" key="1">
    <citation type="journal article" date="2017" name="Biotechnol. Biofuels">
        <title>Evaluation of environmental bacterial communities as a factor affecting the growth of duckweed Lemna minor.</title>
        <authorList>
            <person name="Ishizawa H."/>
            <person name="Kuroda M."/>
            <person name="Morikawa M."/>
            <person name="Ike M."/>
        </authorList>
    </citation>
    <scope>NUCLEOTIDE SEQUENCE [LARGE SCALE GENOMIC DNA]</scope>
    <source>
        <strain evidence="3">M6</strain>
    </source>
</reference>
<dbReference type="InterPro" id="IPR002816">
    <property type="entry name" value="TraB/PrgY/GumN_fam"/>
</dbReference>
<dbReference type="RefSeq" id="WP_126420377.1">
    <property type="nucleotide sequence ID" value="NZ_AP018827.1"/>
</dbReference>
<dbReference type="Pfam" id="PF01963">
    <property type="entry name" value="TraB_PrgY_gumN"/>
    <property type="match status" value="1"/>
</dbReference>
<accession>A0A3G9G0F1</accession>
<reference evidence="3" key="2">
    <citation type="journal article" date="2017" name="Plant Physiol. Biochem.">
        <title>Differential oxidative and antioxidative response of duckweed Lemna minor toward plant growth promoting/inhibiting bacteria.</title>
        <authorList>
            <person name="Ishizawa H."/>
            <person name="Kuroda M."/>
            <person name="Morikawa M."/>
            <person name="Ike M."/>
        </authorList>
    </citation>
    <scope>NUCLEOTIDE SEQUENCE [LARGE SCALE GENOMIC DNA]</scope>
    <source>
        <strain evidence="3">M6</strain>
    </source>
</reference>
<evidence type="ECO:0000256" key="1">
    <source>
        <dbReference type="SAM" id="SignalP"/>
    </source>
</evidence>
<feature type="chain" id="PRO_5018014001" evidence="1">
    <location>
        <begin position="20"/>
        <end position="317"/>
    </location>
</feature>
<dbReference type="EMBL" id="AP018827">
    <property type="protein sequence ID" value="BBF80147.1"/>
    <property type="molecule type" value="Genomic_DNA"/>
</dbReference>
<dbReference type="Proteomes" id="UP000278756">
    <property type="component" value="Chromosome 1"/>
</dbReference>
<gene>
    <name evidence="2" type="ORF">EM6_0725</name>
</gene>
<keyword evidence="1" id="KW-0732">Signal</keyword>
<protein>
    <submittedName>
        <fullName evidence="2">GumN protein</fullName>
    </submittedName>
</protein>
<feature type="signal peptide" evidence="1">
    <location>
        <begin position="1"/>
        <end position="19"/>
    </location>
</feature>
<dbReference type="AlphaFoldDB" id="A0A3G9G0F1"/>
<name>A0A3G9G0F1_9CAUL</name>
<dbReference type="OrthoDB" id="7170764at2"/>
<evidence type="ECO:0000313" key="2">
    <source>
        <dbReference type="EMBL" id="BBF80147.1"/>
    </source>
</evidence>
<proteinExistence type="predicted"/>
<evidence type="ECO:0000313" key="3">
    <source>
        <dbReference type="Proteomes" id="UP000278756"/>
    </source>
</evidence>